<dbReference type="GO" id="GO:0000785">
    <property type="term" value="C:chromatin"/>
    <property type="evidence" value="ECO:0007669"/>
    <property type="project" value="TreeGrafter"/>
</dbReference>
<keyword evidence="12" id="KW-1185">Reference proteome</keyword>
<feature type="region of interest" description="Disordered" evidence="7">
    <location>
        <begin position="786"/>
        <end position="852"/>
    </location>
</feature>
<comment type="subcellular location">
    <subcellularLocation>
        <location evidence="1">Nucleus</location>
    </subcellularLocation>
</comment>
<feature type="non-terminal residue" evidence="11">
    <location>
        <position position="1"/>
    </location>
</feature>
<keyword evidence="4" id="KW-0862">Zinc</keyword>
<dbReference type="GO" id="GO:0051864">
    <property type="term" value="F:histone H3K36 demethylase activity"/>
    <property type="evidence" value="ECO:0007669"/>
    <property type="project" value="TreeGrafter"/>
</dbReference>
<evidence type="ECO:0000313" key="11">
    <source>
        <dbReference type="EMBL" id="GFR43615.1"/>
    </source>
</evidence>
<organism evidence="11 12">
    <name type="scientific">Astrephomene gubernaculifera</name>
    <dbReference type="NCBI Taxonomy" id="47775"/>
    <lineage>
        <taxon>Eukaryota</taxon>
        <taxon>Viridiplantae</taxon>
        <taxon>Chlorophyta</taxon>
        <taxon>core chlorophytes</taxon>
        <taxon>Chlorophyceae</taxon>
        <taxon>CS clade</taxon>
        <taxon>Chlamydomonadales</taxon>
        <taxon>Astrephomenaceae</taxon>
        <taxon>Astrephomene</taxon>
    </lineage>
</organism>
<evidence type="ECO:0008006" key="13">
    <source>
        <dbReference type="Google" id="ProtNLM"/>
    </source>
</evidence>
<dbReference type="InterPro" id="IPR001841">
    <property type="entry name" value="Znf_RING"/>
</dbReference>
<dbReference type="GO" id="GO:0008270">
    <property type="term" value="F:zinc ion binding"/>
    <property type="evidence" value="ECO:0007669"/>
    <property type="project" value="UniProtKB-KW"/>
</dbReference>
<dbReference type="PROSITE" id="PS51184">
    <property type="entry name" value="JMJC"/>
    <property type="match status" value="1"/>
</dbReference>
<feature type="compositionally biased region" description="Low complexity" evidence="7">
    <location>
        <begin position="799"/>
        <end position="814"/>
    </location>
</feature>
<dbReference type="InterPro" id="IPR011011">
    <property type="entry name" value="Znf_FYVE_PHD"/>
</dbReference>
<dbReference type="PROSITE" id="PS50016">
    <property type="entry name" value="ZF_PHD_2"/>
    <property type="match status" value="1"/>
</dbReference>
<dbReference type="PROSITE" id="PS50089">
    <property type="entry name" value="ZF_RING_2"/>
    <property type="match status" value="1"/>
</dbReference>
<protein>
    <recommendedName>
        <fullName evidence="13">PHD-type domain-containing protein</fullName>
    </recommendedName>
</protein>
<dbReference type="AlphaFoldDB" id="A0AAD3DKP3"/>
<dbReference type="EMBL" id="BMAR01000006">
    <property type="protein sequence ID" value="GFR43615.1"/>
    <property type="molecule type" value="Genomic_DNA"/>
</dbReference>
<evidence type="ECO:0000256" key="1">
    <source>
        <dbReference type="ARBA" id="ARBA00004123"/>
    </source>
</evidence>
<dbReference type="InterPro" id="IPR001965">
    <property type="entry name" value="Znf_PHD"/>
</dbReference>
<dbReference type="Proteomes" id="UP001054857">
    <property type="component" value="Unassembled WGS sequence"/>
</dbReference>
<evidence type="ECO:0000256" key="5">
    <source>
        <dbReference type="ARBA" id="ARBA00023242"/>
    </source>
</evidence>
<keyword evidence="3 6" id="KW-0863">Zinc-finger</keyword>
<dbReference type="GO" id="GO:0032454">
    <property type="term" value="F:histone H3K9 demethylase activity"/>
    <property type="evidence" value="ECO:0007669"/>
    <property type="project" value="TreeGrafter"/>
</dbReference>
<dbReference type="SUPFAM" id="SSF51197">
    <property type="entry name" value="Clavaminate synthase-like"/>
    <property type="match status" value="1"/>
</dbReference>
<dbReference type="PANTHER" id="PTHR10694:SF7">
    <property type="entry name" value="[HISTONE H3]-TRIMETHYL-L-LYSINE(9) DEMETHYLASE"/>
    <property type="match status" value="1"/>
</dbReference>
<feature type="compositionally biased region" description="Low complexity" evidence="7">
    <location>
        <begin position="548"/>
        <end position="570"/>
    </location>
</feature>
<dbReference type="InterPro" id="IPR013083">
    <property type="entry name" value="Znf_RING/FYVE/PHD"/>
</dbReference>
<feature type="domain" description="PHD-type" evidence="8">
    <location>
        <begin position="121"/>
        <end position="171"/>
    </location>
</feature>
<evidence type="ECO:0000313" key="12">
    <source>
        <dbReference type="Proteomes" id="UP001054857"/>
    </source>
</evidence>
<dbReference type="SMART" id="SM00558">
    <property type="entry name" value="JmjC"/>
    <property type="match status" value="1"/>
</dbReference>
<feature type="compositionally biased region" description="Acidic residues" evidence="7">
    <location>
        <begin position="667"/>
        <end position="677"/>
    </location>
</feature>
<feature type="compositionally biased region" description="Gly residues" evidence="7">
    <location>
        <begin position="1"/>
        <end position="14"/>
    </location>
</feature>
<feature type="compositionally biased region" description="Low complexity" evidence="7">
    <location>
        <begin position="24"/>
        <end position="37"/>
    </location>
</feature>
<feature type="compositionally biased region" description="Low complexity" evidence="7">
    <location>
        <begin position="76"/>
        <end position="93"/>
    </location>
</feature>
<dbReference type="InterPro" id="IPR019786">
    <property type="entry name" value="Zinc_finger_PHD-type_CS"/>
</dbReference>
<sequence length="976" mass="99375">RMGAGAAGGEGLGNGRPASPLPSPARSSLSGAAALSGKQQRPRSLSAKPLAAAAAASTAPPRHQQQQPPHPHPANRRGTGAAAAAGGKSSAAGRGPGGSRLPFPGSPVGSPSVDGATDLSTLVCELCSGGHREDQILLCDRCDRGFHLFCLTPPLSAVPEGEWVCPLCRRAREEAAARAEEGGELRFAEFERQAMQVRRQHLGKESKSRRFGWEEVEAEFWRIVEEGGEQVEVLTAGELDGRVYGSGFPRYDTRPGSASSYYAAHPGNLNNLPKLEGSLLGHLPFPLPGLTSPVLHVNMLFSATPWHLPDHMLLSASYLHMGEPRRCYGVPYSHLGAFEQLVMREASAVSASTGSETADAGAGAAAAPTLPDLLGSTFARQRQQQQHQAGSEGRAGLAAAAPAAAPVMLSPRALMRARVTVYGVTQGPGELVVSWPGACMAGFSAGLGVVEEVRFATPHWVGWATEAEARYRRALRQPLFSYHELVVRLMAAAKPTRELSLALGTHLLWLTAGTLETRLELWGQGVVRSRQVPASTRSMRPPTAQLPTANNPRNSSNPSSNDNNNTADNSTLIAAANGGGRAGLSTRRRRSPRPSTDSAVADLLALASSCASAAARRGAGGSRGTSSGAIAAAATRHSSLASLSPPNEEEDEEHHHDGGVAAAAAAADDDDDVVDHDDDDAVEDAAAAGGGGGGGPDEYDSCVTCRALLFLTAVECDCCPGRFACATHAAALCGCAPAARRMVYRTTVRDWEEMQDGLNAGALGAPRGAPRVDAVLMYGSDAVVPRRRTSDAGGEEEAPAAARGAAAAMEGEPPQQRSRAPHAANAVTAGAADSHADDGGSPGPAAQLPGAAAGDADAAATVAATMGAAGGTVLAPAAADMKPEAEAEAGGKQPEMDGAEVPGCNSGGGGGGVCELVSHAGPSASAGAGDGKEVAEAKGQQGASLGQVISLHAAACAAWVASARALLAGSGSSSSS</sequence>
<dbReference type="InterPro" id="IPR004198">
    <property type="entry name" value="Znf_C5HC2"/>
</dbReference>
<dbReference type="PROSITE" id="PS01359">
    <property type="entry name" value="ZF_PHD_1"/>
    <property type="match status" value="1"/>
</dbReference>
<evidence type="ECO:0000256" key="3">
    <source>
        <dbReference type="ARBA" id="ARBA00022771"/>
    </source>
</evidence>
<proteinExistence type="predicted"/>
<dbReference type="Pfam" id="PF02928">
    <property type="entry name" value="zf-C5HC2"/>
    <property type="match status" value="1"/>
</dbReference>
<keyword evidence="5" id="KW-0539">Nucleus</keyword>
<accession>A0AAD3DKP3</accession>
<dbReference type="GO" id="GO:0010468">
    <property type="term" value="P:regulation of gene expression"/>
    <property type="evidence" value="ECO:0007669"/>
    <property type="project" value="TreeGrafter"/>
</dbReference>
<dbReference type="SMART" id="SM00249">
    <property type="entry name" value="PHD"/>
    <property type="match status" value="1"/>
</dbReference>
<evidence type="ECO:0000259" key="10">
    <source>
        <dbReference type="PROSITE" id="PS51184"/>
    </source>
</evidence>
<evidence type="ECO:0000256" key="6">
    <source>
        <dbReference type="PROSITE-ProRule" id="PRU00175"/>
    </source>
</evidence>
<dbReference type="CDD" id="cd15543">
    <property type="entry name" value="PHD_RSF1"/>
    <property type="match status" value="1"/>
</dbReference>
<dbReference type="GO" id="GO:0005634">
    <property type="term" value="C:nucleus"/>
    <property type="evidence" value="ECO:0007669"/>
    <property type="project" value="UniProtKB-SubCell"/>
</dbReference>
<evidence type="ECO:0000256" key="7">
    <source>
        <dbReference type="SAM" id="MobiDB-lite"/>
    </source>
</evidence>
<dbReference type="PANTHER" id="PTHR10694">
    <property type="entry name" value="LYSINE-SPECIFIC DEMETHYLASE"/>
    <property type="match status" value="1"/>
</dbReference>
<dbReference type="Pfam" id="PF02373">
    <property type="entry name" value="JmjC"/>
    <property type="match status" value="1"/>
</dbReference>
<feature type="compositionally biased region" description="Low complexity" evidence="7">
    <location>
        <begin position="843"/>
        <end position="852"/>
    </location>
</feature>
<gene>
    <name evidence="11" type="ORF">Agub_g4714</name>
</gene>
<comment type="caution">
    <text evidence="11">The sequence shown here is derived from an EMBL/GenBank/DDBJ whole genome shotgun (WGS) entry which is preliminary data.</text>
</comment>
<reference evidence="11 12" key="1">
    <citation type="journal article" date="2021" name="Sci. Rep.">
        <title>Genome sequencing of the multicellular alga Astrephomene provides insights into convergent evolution of germ-soma differentiation.</title>
        <authorList>
            <person name="Yamashita S."/>
            <person name="Yamamoto K."/>
            <person name="Matsuzaki R."/>
            <person name="Suzuki S."/>
            <person name="Yamaguchi H."/>
            <person name="Hirooka S."/>
            <person name="Minakuchi Y."/>
            <person name="Miyagishima S."/>
            <person name="Kawachi M."/>
            <person name="Toyoda A."/>
            <person name="Nozaki H."/>
        </authorList>
    </citation>
    <scope>NUCLEOTIDE SEQUENCE [LARGE SCALE GENOMIC DNA]</scope>
    <source>
        <strain evidence="11 12">NIES-4017</strain>
    </source>
</reference>
<feature type="region of interest" description="Disordered" evidence="7">
    <location>
        <begin position="530"/>
        <end position="598"/>
    </location>
</feature>
<feature type="compositionally biased region" description="Low complexity" evidence="7">
    <location>
        <begin position="44"/>
        <end position="67"/>
    </location>
</feature>
<dbReference type="Gene3D" id="3.30.40.10">
    <property type="entry name" value="Zinc/RING finger domain, C3HC4 (zinc finger)"/>
    <property type="match status" value="1"/>
</dbReference>
<feature type="domain" description="RING-type" evidence="9">
    <location>
        <begin position="124"/>
        <end position="169"/>
    </location>
</feature>
<feature type="domain" description="JmjC" evidence="10">
    <location>
        <begin position="261"/>
        <end position="472"/>
    </location>
</feature>
<feature type="compositionally biased region" description="Low complexity" evidence="7">
    <location>
        <begin position="624"/>
        <end position="644"/>
    </location>
</feature>
<evidence type="ECO:0000256" key="4">
    <source>
        <dbReference type="ARBA" id="ARBA00022833"/>
    </source>
</evidence>
<name>A0AAD3DKP3_9CHLO</name>
<feature type="non-terminal residue" evidence="11">
    <location>
        <position position="976"/>
    </location>
</feature>
<evidence type="ECO:0000256" key="2">
    <source>
        <dbReference type="ARBA" id="ARBA00022723"/>
    </source>
</evidence>
<evidence type="ECO:0000259" key="8">
    <source>
        <dbReference type="PROSITE" id="PS50016"/>
    </source>
</evidence>
<feature type="region of interest" description="Disordered" evidence="7">
    <location>
        <begin position="616"/>
        <end position="677"/>
    </location>
</feature>
<feature type="region of interest" description="Disordered" evidence="7">
    <location>
        <begin position="879"/>
        <end position="904"/>
    </location>
</feature>
<keyword evidence="2" id="KW-0479">Metal-binding</keyword>
<dbReference type="Pfam" id="PF00628">
    <property type="entry name" value="PHD"/>
    <property type="match status" value="1"/>
</dbReference>
<dbReference type="Gene3D" id="2.60.120.650">
    <property type="entry name" value="Cupin"/>
    <property type="match status" value="1"/>
</dbReference>
<dbReference type="SUPFAM" id="SSF57903">
    <property type="entry name" value="FYVE/PHD zinc finger"/>
    <property type="match status" value="1"/>
</dbReference>
<feature type="region of interest" description="Disordered" evidence="7">
    <location>
        <begin position="1"/>
        <end position="114"/>
    </location>
</feature>
<dbReference type="InterPro" id="IPR003347">
    <property type="entry name" value="JmjC_dom"/>
</dbReference>
<evidence type="ECO:0000259" key="9">
    <source>
        <dbReference type="PROSITE" id="PS50089"/>
    </source>
</evidence>
<dbReference type="InterPro" id="IPR019787">
    <property type="entry name" value="Znf_PHD-finger"/>
</dbReference>